<evidence type="ECO:0000256" key="1">
    <source>
        <dbReference type="ARBA" id="ARBA00022679"/>
    </source>
</evidence>
<comment type="function">
    <text evidence="3">NAD-dependent lysine demalonylase, desuccinylase and deglutarylase that specifically removes malonyl, succinyl and glutaryl groups on target proteins. Has weak NAD-dependent protein deacetylase activity; however this activity may not be physiologically relevant in vivo.</text>
</comment>
<dbReference type="GO" id="GO:0005634">
    <property type="term" value="C:nucleus"/>
    <property type="evidence" value="ECO:0007669"/>
    <property type="project" value="TreeGrafter"/>
</dbReference>
<comment type="domain">
    <text evidence="3">In contrast to class I sirtuins, class III sirtuins have only weak deacetylase activity. Difference in substrate specificity is probably due to a larger hydrophobic pocket with 2 residues (Tyr-63 and Arg-66) that bind to malonylated and succinylated substrates and define the specificity.</text>
</comment>
<dbReference type="GO" id="GO:0036054">
    <property type="term" value="F:protein-malonyllysine demalonylase activity"/>
    <property type="evidence" value="ECO:0007669"/>
    <property type="project" value="UniProtKB-UniRule"/>
</dbReference>
<feature type="binding site" evidence="3">
    <location>
        <position position="63"/>
    </location>
    <ligand>
        <name>substrate</name>
    </ligand>
</feature>
<comment type="subcellular location">
    <subcellularLocation>
        <location evidence="3">Mitochondrion</location>
    </subcellularLocation>
</comment>
<dbReference type="Gene3D" id="3.30.1600.10">
    <property type="entry name" value="SIR2/SIRT2 'Small Domain"/>
    <property type="match status" value="1"/>
</dbReference>
<feature type="binding site" evidence="3">
    <location>
        <position position="255"/>
    </location>
    <ligand>
        <name>NAD(+)</name>
        <dbReference type="ChEBI" id="CHEBI:57540"/>
    </ligand>
</feature>
<dbReference type="Pfam" id="PF02146">
    <property type="entry name" value="SIR2"/>
    <property type="match status" value="1"/>
</dbReference>
<evidence type="ECO:0000256" key="2">
    <source>
        <dbReference type="ARBA" id="ARBA00023027"/>
    </source>
</evidence>
<keyword evidence="1 3" id="KW-0808">Transferase</keyword>
<comment type="caution">
    <text evidence="6">The sequence shown here is derived from an EMBL/GenBank/DDBJ whole genome shotgun (WGS) entry which is preliminary data.</text>
</comment>
<dbReference type="InterPro" id="IPR026591">
    <property type="entry name" value="Sirtuin_cat_small_dom_sf"/>
</dbReference>
<keyword evidence="3" id="KW-0496">Mitochondrion</keyword>
<keyword evidence="7" id="KW-1185">Reference proteome</keyword>
<dbReference type="OrthoDB" id="424302at2759"/>
<feature type="binding site" evidence="3">
    <location>
        <begin position="19"/>
        <end position="38"/>
    </location>
    <ligand>
        <name>NAD(+)</name>
        <dbReference type="ChEBI" id="CHEBI:57540"/>
    </ligand>
</feature>
<dbReference type="InterPro" id="IPR050134">
    <property type="entry name" value="NAD-dep_sirtuin_deacylases"/>
</dbReference>
<evidence type="ECO:0000256" key="3">
    <source>
        <dbReference type="HAMAP-Rule" id="MF_03160"/>
    </source>
</evidence>
<feature type="binding site" evidence="3">
    <location>
        <begin position="209"/>
        <end position="211"/>
    </location>
    <ligand>
        <name>NAD(+)</name>
        <dbReference type="ChEBI" id="CHEBI:57540"/>
    </ligand>
</feature>
<dbReference type="PANTHER" id="PTHR11085">
    <property type="entry name" value="NAD-DEPENDENT PROTEIN DEACYLASE SIRTUIN-5, MITOCHONDRIAL-RELATED"/>
    <property type="match status" value="1"/>
</dbReference>
<name>A0A1W0WH17_HYPEX</name>
<dbReference type="InterPro" id="IPR003000">
    <property type="entry name" value="Sirtuin"/>
</dbReference>
<dbReference type="GO" id="GO:0061697">
    <property type="term" value="F:protein-glutaryllysine deglutarylase activity"/>
    <property type="evidence" value="ECO:0007669"/>
    <property type="project" value="RHEA"/>
</dbReference>
<feature type="binding site" evidence="3">
    <location>
        <position position="66"/>
    </location>
    <ligand>
        <name>substrate</name>
    </ligand>
</feature>
<keyword evidence="3 4" id="KW-0479">Metal-binding</keyword>
<comment type="catalytic activity">
    <reaction evidence="3">
        <text>N(6)-succinyl-L-lysyl-[protein] + NAD(+) + H2O = 2''-O-succinyl-ADP-D-ribose + nicotinamide + L-lysyl-[protein]</text>
        <dbReference type="Rhea" id="RHEA:47668"/>
        <dbReference type="Rhea" id="RHEA-COMP:9752"/>
        <dbReference type="Rhea" id="RHEA-COMP:11877"/>
        <dbReference type="ChEBI" id="CHEBI:15377"/>
        <dbReference type="ChEBI" id="CHEBI:17154"/>
        <dbReference type="ChEBI" id="CHEBI:29969"/>
        <dbReference type="ChEBI" id="CHEBI:57540"/>
        <dbReference type="ChEBI" id="CHEBI:87830"/>
        <dbReference type="ChEBI" id="CHEBI:87832"/>
    </reaction>
</comment>
<feature type="binding site" evidence="3">
    <location>
        <begin position="101"/>
        <end position="104"/>
    </location>
    <ligand>
        <name>NAD(+)</name>
        <dbReference type="ChEBI" id="CHEBI:57540"/>
    </ligand>
</feature>
<keyword evidence="2 3" id="KW-0520">NAD</keyword>
<evidence type="ECO:0000313" key="7">
    <source>
        <dbReference type="Proteomes" id="UP000192578"/>
    </source>
</evidence>
<dbReference type="GO" id="GO:0005739">
    <property type="term" value="C:mitochondrion"/>
    <property type="evidence" value="ECO:0007669"/>
    <property type="project" value="UniProtKB-SubCell"/>
</dbReference>
<comment type="catalytic activity">
    <reaction evidence="3">
        <text>N(6)-malonyl-L-lysyl-[protein] + NAD(+) + H2O = 2''-O-malonyl-ADP-D-ribose + nicotinamide + L-lysyl-[protein]</text>
        <dbReference type="Rhea" id="RHEA:47672"/>
        <dbReference type="Rhea" id="RHEA-COMP:9752"/>
        <dbReference type="Rhea" id="RHEA-COMP:11878"/>
        <dbReference type="ChEBI" id="CHEBI:15377"/>
        <dbReference type="ChEBI" id="CHEBI:17154"/>
        <dbReference type="ChEBI" id="CHEBI:29969"/>
        <dbReference type="ChEBI" id="CHEBI:57540"/>
        <dbReference type="ChEBI" id="CHEBI:87831"/>
        <dbReference type="ChEBI" id="CHEBI:87833"/>
    </reaction>
</comment>
<dbReference type="CDD" id="cd01412">
    <property type="entry name" value="SIRT5_Af1_CobB"/>
    <property type="match status" value="1"/>
</dbReference>
<dbReference type="Gene3D" id="3.40.50.1220">
    <property type="entry name" value="TPP-binding domain"/>
    <property type="match status" value="1"/>
</dbReference>
<keyword evidence="3 4" id="KW-0862">Zinc</keyword>
<dbReference type="PANTHER" id="PTHR11085:SF10">
    <property type="entry name" value="NAD-DEPENDENT PROTEIN DEACYLASE SIRTUIN-5, MITOCHONDRIAL-RELATED"/>
    <property type="match status" value="1"/>
</dbReference>
<evidence type="ECO:0000256" key="4">
    <source>
        <dbReference type="PROSITE-ProRule" id="PRU00236"/>
    </source>
</evidence>
<feature type="binding site" evidence="3 4">
    <location>
        <position position="127"/>
    </location>
    <ligand>
        <name>Zn(2+)</name>
        <dbReference type="ChEBI" id="CHEBI:29105"/>
    </ligand>
</feature>
<dbReference type="GO" id="GO:0036055">
    <property type="term" value="F:protein-succinyllysine desuccinylase activity"/>
    <property type="evidence" value="ECO:0007669"/>
    <property type="project" value="UniProtKB-UniRule"/>
</dbReference>
<dbReference type="GO" id="GO:0070403">
    <property type="term" value="F:NAD+ binding"/>
    <property type="evidence" value="ECO:0007669"/>
    <property type="project" value="UniProtKB-UniRule"/>
</dbReference>
<dbReference type="AlphaFoldDB" id="A0A1W0WH17"/>
<gene>
    <name evidence="6" type="ORF">BV898_11331</name>
</gene>
<dbReference type="EC" id="2.3.1.-" evidence="3"/>
<dbReference type="Proteomes" id="UP000192578">
    <property type="component" value="Unassembled WGS sequence"/>
</dbReference>
<protein>
    <recommendedName>
        <fullName evidence="3">NAD-dependent protein deacylase</fullName>
        <ecNumber evidence="3">2.3.1.-</ecNumber>
    </recommendedName>
    <alternativeName>
        <fullName evidence="3">Regulatory protein SIR2 homolog 5</fullName>
    </alternativeName>
</protein>
<proteinExistence type="inferred from homology"/>
<comment type="catalytic activity">
    <reaction evidence="3">
        <text>N(6)-glutaryl-L-lysyl-[protein] + NAD(+) + H2O = 2''-O-glutaryl-ADP-D-ribose + nicotinamide + L-lysyl-[protein]</text>
        <dbReference type="Rhea" id="RHEA:47664"/>
        <dbReference type="Rhea" id="RHEA-COMP:9752"/>
        <dbReference type="Rhea" id="RHEA-COMP:11875"/>
        <dbReference type="ChEBI" id="CHEBI:15377"/>
        <dbReference type="ChEBI" id="CHEBI:17154"/>
        <dbReference type="ChEBI" id="CHEBI:29969"/>
        <dbReference type="ChEBI" id="CHEBI:57540"/>
        <dbReference type="ChEBI" id="CHEBI:87828"/>
        <dbReference type="ChEBI" id="CHEBI:87829"/>
    </reaction>
</comment>
<comment type="cofactor">
    <cofactor evidence="3">
        <name>Zn(2+)</name>
        <dbReference type="ChEBI" id="CHEBI:29105"/>
    </cofactor>
    <text evidence="3">Binds 1 zinc ion per subunit.</text>
</comment>
<reference evidence="7" key="1">
    <citation type="submission" date="2017-01" db="EMBL/GenBank/DDBJ databases">
        <title>Comparative genomics of anhydrobiosis in the tardigrade Hypsibius dujardini.</title>
        <authorList>
            <person name="Yoshida Y."/>
            <person name="Koutsovoulos G."/>
            <person name="Laetsch D."/>
            <person name="Stevens L."/>
            <person name="Kumar S."/>
            <person name="Horikawa D."/>
            <person name="Ishino K."/>
            <person name="Komine S."/>
            <person name="Tomita M."/>
            <person name="Blaxter M."/>
            <person name="Arakawa K."/>
        </authorList>
    </citation>
    <scope>NUCLEOTIDE SEQUENCE [LARGE SCALE GENOMIC DNA]</scope>
    <source>
        <strain evidence="7">Z151</strain>
    </source>
</reference>
<evidence type="ECO:0000259" key="5">
    <source>
        <dbReference type="PROSITE" id="PS50305"/>
    </source>
</evidence>
<dbReference type="InterPro" id="IPR026590">
    <property type="entry name" value="Ssirtuin_cat_dom"/>
</dbReference>
<dbReference type="EMBL" id="MTYJ01000104">
    <property type="protein sequence ID" value="OQV14489.1"/>
    <property type="molecule type" value="Genomic_DNA"/>
</dbReference>
<feature type="binding site" evidence="4">
    <location>
        <position position="172"/>
    </location>
    <ligand>
        <name>Zn(2+)</name>
        <dbReference type="ChEBI" id="CHEBI:29105"/>
    </ligand>
</feature>
<comment type="caution">
    <text evidence="3">Lacks conserved residue(s) required for the propagation of feature annotation.</text>
</comment>
<accession>A0A1W0WH17</accession>
<feature type="domain" description="Deacetylase sirtuin-type" evidence="5">
    <location>
        <begin position="1"/>
        <end position="269"/>
    </location>
</feature>
<dbReference type="GO" id="GO:0017136">
    <property type="term" value="F:histone deacetylase activity, NAD-dependent"/>
    <property type="evidence" value="ECO:0007669"/>
    <property type="project" value="TreeGrafter"/>
</dbReference>
<organism evidence="6 7">
    <name type="scientific">Hypsibius exemplaris</name>
    <name type="common">Freshwater tardigrade</name>
    <dbReference type="NCBI Taxonomy" id="2072580"/>
    <lineage>
        <taxon>Eukaryota</taxon>
        <taxon>Metazoa</taxon>
        <taxon>Ecdysozoa</taxon>
        <taxon>Tardigrada</taxon>
        <taxon>Eutardigrada</taxon>
        <taxon>Parachela</taxon>
        <taxon>Hypsibioidea</taxon>
        <taxon>Hypsibiidae</taxon>
        <taxon>Hypsibius</taxon>
    </lineage>
</organism>
<feature type="binding site" evidence="3 4">
    <location>
        <position position="169"/>
    </location>
    <ligand>
        <name>Zn(2+)</name>
        <dbReference type="ChEBI" id="CHEBI:29105"/>
    </ligand>
</feature>
<dbReference type="GO" id="GO:0008270">
    <property type="term" value="F:zinc ion binding"/>
    <property type="evidence" value="ECO:0007669"/>
    <property type="project" value="UniProtKB-UniRule"/>
</dbReference>
<sequence length="275" mass="29893">MDRFHTELGKSQHIVCLTGAGISAESGIPTFRGAGGFWGKYSATELATLEAFQGNPSLVWQFYAYRRETVLKAQPNPGHLALSGAERCLEKSGKKLTIVTQNIDGLHQRAGSQRVIEIHGSLFKTRCMVCEKVEQNMDVSICPALAGARPPDPDEENRIEIPEKDLPRCKHCSGLLRPHVVWFGENLDAAVLDDVYRELDACDLCLVIGTSSLVYPAAMFAPHVAARGTFVAEFNIELPVGFGNSDTRFSVQGPSGVSLPVALAPLLTETKEPDT</sequence>
<dbReference type="PROSITE" id="PS50305">
    <property type="entry name" value="SIRTUIN"/>
    <property type="match status" value="1"/>
</dbReference>
<feature type="binding site" evidence="4">
    <location>
        <position position="130"/>
    </location>
    <ligand>
        <name>Zn(2+)</name>
        <dbReference type="ChEBI" id="CHEBI:29105"/>
    </ligand>
</feature>
<dbReference type="InterPro" id="IPR027546">
    <property type="entry name" value="Sirtuin_class_III"/>
</dbReference>
<dbReference type="SUPFAM" id="SSF52467">
    <property type="entry name" value="DHS-like NAD/FAD-binding domain"/>
    <property type="match status" value="1"/>
</dbReference>
<comment type="similarity">
    <text evidence="3">Belongs to the sirtuin family. Class III subfamily.</text>
</comment>
<dbReference type="InterPro" id="IPR029035">
    <property type="entry name" value="DHS-like_NAD/FAD-binding_dom"/>
</dbReference>
<evidence type="ECO:0000313" key="6">
    <source>
        <dbReference type="EMBL" id="OQV14489.1"/>
    </source>
</evidence>
<dbReference type="HAMAP" id="MF_01121">
    <property type="entry name" value="Sirtuin_ClassIII"/>
    <property type="match status" value="1"/>
</dbReference>
<feature type="active site" description="Proton acceptor" evidence="3 4">
    <location>
        <position position="119"/>
    </location>
</feature>